<feature type="region of interest" description="Disordered" evidence="1">
    <location>
        <begin position="538"/>
        <end position="568"/>
    </location>
</feature>
<feature type="compositionally biased region" description="Pro residues" evidence="1">
    <location>
        <begin position="696"/>
        <end position="707"/>
    </location>
</feature>
<reference evidence="3" key="1">
    <citation type="journal article" date="2018" name="Nat. Microbiol.">
        <title>Leveraging single-cell genomics to expand the fungal tree of life.</title>
        <authorList>
            <person name="Ahrendt S.R."/>
            <person name="Quandt C.A."/>
            <person name="Ciobanu D."/>
            <person name="Clum A."/>
            <person name="Salamov A."/>
            <person name="Andreopoulos B."/>
            <person name="Cheng J.F."/>
            <person name="Woyke T."/>
            <person name="Pelin A."/>
            <person name="Henrissat B."/>
            <person name="Reynolds N.K."/>
            <person name="Benny G.L."/>
            <person name="Smith M.E."/>
            <person name="James T.Y."/>
            <person name="Grigoriev I.V."/>
        </authorList>
    </citation>
    <scope>NUCLEOTIDE SEQUENCE [LARGE SCALE GENOMIC DNA]</scope>
</reference>
<accession>A0A4P9WAY5</accession>
<evidence type="ECO:0000313" key="2">
    <source>
        <dbReference type="EMBL" id="RKO88693.1"/>
    </source>
</evidence>
<evidence type="ECO:0000256" key="1">
    <source>
        <dbReference type="SAM" id="MobiDB-lite"/>
    </source>
</evidence>
<evidence type="ECO:0000313" key="3">
    <source>
        <dbReference type="Proteomes" id="UP000269721"/>
    </source>
</evidence>
<protein>
    <submittedName>
        <fullName evidence="2">Uncharacterized protein</fullName>
    </submittedName>
</protein>
<feature type="compositionally biased region" description="Basic residues" evidence="1">
    <location>
        <begin position="538"/>
        <end position="549"/>
    </location>
</feature>
<dbReference type="AlphaFoldDB" id="A0A4P9WAY5"/>
<keyword evidence="3" id="KW-1185">Reference proteome</keyword>
<proteinExistence type="predicted"/>
<name>A0A4P9WAY5_9FUNG</name>
<organism evidence="2 3">
    <name type="scientific">Blyttiomyces helicus</name>
    <dbReference type="NCBI Taxonomy" id="388810"/>
    <lineage>
        <taxon>Eukaryota</taxon>
        <taxon>Fungi</taxon>
        <taxon>Fungi incertae sedis</taxon>
        <taxon>Chytridiomycota</taxon>
        <taxon>Chytridiomycota incertae sedis</taxon>
        <taxon>Chytridiomycetes</taxon>
        <taxon>Chytridiomycetes incertae sedis</taxon>
        <taxon>Blyttiomyces</taxon>
    </lineage>
</organism>
<feature type="region of interest" description="Disordered" evidence="1">
    <location>
        <begin position="689"/>
        <end position="730"/>
    </location>
</feature>
<dbReference type="EMBL" id="KZ996545">
    <property type="protein sequence ID" value="RKO88693.1"/>
    <property type="molecule type" value="Genomic_DNA"/>
</dbReference>
<dbReference type="Proteomes" id="UP000269721">
    <property type="component" value="Unassembled WGS sequence"/>
</dbReference>
<gene>
    <name evidence="2" type="ORF">BDK51DRAFT_50383</name>
</gene>
<sequence>MILGYIPSAPYLCFFTSPTFSGAQAQEKGKSSSMEQQFIVGVPREGGEGLVVSPERPTIRALAGVADRGGVNRREVLDPGFFGPGNSVPFRGDHFPPYPDPEKGGGSGGCRTGGSGGGGGVAFDFRGGQVDGYMWEGRMTGGVEQRQCALPFGGDVGPSERKIPDPRRRVSEARRFAMGDGGAGGRKDSVWIDPVYLLKFEIRGAKEPFTLEDFVAFSDTFPDLPSDDPVEFDETFDHVISPDPADHRVDMFALPRVSPATSSPPCAPEQAAPPSLRRRCKEGKKWIMLEQKVSCTTCHQPIVTLLLHGTREDLASEHAIQIVCTSCLENGFEATFFLSASTSPVAAPDRDGDVCSPGRKRKRLIGFGGVRLVGTDVRDGDKEDGNRVERVETRSPWVKPLFLVESVCQACMKKHRFCSECGGGGKFRTGKWRPKEVFEAGRKTCKLSHQRIGKARLFYSDYIQIEYAIPRLGVIVPVSEGDCWASRRVQGPPDVESGLQIPNTAKDFISAYLSTRPPGSRRRYVGLAWAIHSRIRKRPKDGKGTRRHKSSDPTGNARPPSDPDSRPTRLLAGMQLAEWNPEGRTFTLGISCVNGTPDLAFDICARTLARLRADAIDIGLLPIDAEPDADASATTRNWLAAPPVIHIFVSTRKLSPDERGPARYLANPPPIWSRPRAKPYPRLAATTRLGFVPNANTPPPSNPPTMPPRNGSPSPVKVSHHSGKTSTRDM</sequence>
<dbReference type="OrthoDB" id="2129662at2759"/>